<dbReference type="AlphaFoldDB" id="A0A9P5BBH8"/>
<dbReference type="OrthoDB" id="5105709at2759"/>
<comment type="caution">
    <text evidence="7">The sequence shown here is derived from an EMBL/GenBank/DDBJ whole genome shotgun (WGS) entry which is preliminary data.</text>
</comment>
<dbReference type="Pfam" id="PF00271">
    <property type="entry name" value="Helicase_C"/>
    <property type="match status" value="1"/>
</dbReference>
<name>A0A9P5BBH8_9HYPO</name>
<protein>
    <submittedName>
        <fullName evidence="7">Global transactivator</fullName>
    </submittedName>
</protein>
<evidence type="ECO:0000256" key="4">
    <source>
        <dbReference type="ARBA" id="ARBA00022840"/>
    </source>
</evidence>
<dbReference type="Proteomes" id="UP000737391">
    <property type="component" value="Unassembled WGS sequence"/>
</dbReference>
<dbReference type="InterPro" id="IPR049730">
    <property type="entry name" value="SNF2/RAD54-like_C"/>
</dbReference>
<evidence type="ECO:0000256" key="2">
    <source>
        <dbReference type="ARBA" id="ARBA00022801"/>
    </source>
</evidence>
<dbReference type="InterPro" id="IPR027417">
    <property type="entry name" value="P-loop_NTPase"/>
</dbReference>
<dbReference type="SMART" id="SM00490">
    <property type="entry name" value="HELICc"/>
    <property type="match status" value="1"/>
</dbReference>
<dbReference type="GO" id="GO:0004386">
    <property type="term" value="F:helicase activity"/>
    <property type="evidence" value="ECO:0007669"/>
    <property type="project" value="UniProtKB-KW"/>
</dbReference>
<dbReference type="GO" id="GO:0005524">
    <property type="term" value="F:ATP binding"/>
    <property type="evidence" value="ECO:0007669"/>
    <property type="project" value="UniProtKB-KW"/>
</dbReference>
<dbReference type="GO" id="GO:0008094">
    <property type="term" value="F:ATP-dependent activity, acting on DNA"/>
    <property type="evidence" value="ECO:0007669"/>
    <property type="project" value="TreeGrafter"/>
</dbReference>
<dbReference type="InterPro" id="IPR001650">
    <property type="entry name" value="Helicase_C-like"/>
</dbReference>
<feature type="compositionally biased region" description="Acidic residues" evidence="5">
    <location>
        <begin position="8"/>
        <end position="21"/>
    </location>
</feature>
<dbReference type="GO" id="GO:0005634">
    <property type="term" value="C:nucleus"/>
    <property type="evidence" value="ECO:0007669"/>
    <property type="project" value="TreeGrafter"/>
</dbReference>
<evidence type="ECO:0000259" key="6">
    <source>
        <dbReference type="PROSITE" id="PS51194"/>
    </source>
</evidence>
<accession>A0A9P5BBH8</accession>
<evidence type="ECO:0000256" key="1">
    <source>
        <dbReference type="ARBA" id="ARBA00022741"/>
    </source>
</evidence>
<evidence type="ECO:0000256" key="5">
    <source>
        <dbReference type="SAM" id="MobiDB-lite"/>
    </source>
</evidence>
<evidence type="ECO:0000313" key="7">
    <source>
        <dbReference type="EMBL" id="KAF4499407.1"/>
    </source>
</evidence>
<feature type="domain" description="Helicase C-terminal" evidence="6">
    <location>
        <begin position="239"/>
        <end position="375"/>
    </location>
</feature>
<keyword evidence="8" id="KW-1185">Reference proteome</keyword>
<evidence type="ECO:0000256" key="3">
    <source>
        <dbReference type="ARBA" id="ARBA00022806"/>
    </source>
</evidence>
<evidence type="ECO:0000313" key="8">
    <source>
        <dbReference type="Proteomes" id="UP000737391"/>
    </source>
</evidence>
<dbReference type="CDD" id="cd18793">
    <property type="entry name" value="SF2_C_SNF"/>
    <property type="match status" value="1"/>
</dbReference>
<dbReference type="InterPro" id="IPR050628">
    <property type="entry name" value="SNF2_RAD54_helicase_TF"/>
</dbReference>
<dbReference type="GO" id="GO:0006281">
    <property type="term" value="P:DNA repair"/>
    <property type="evidence" value="ECO:0007669"/>
    <property type="project" value="TreeGrafter"/>
</dbReference>
<keyword evidence="4" id="KW-0067">ATP-binding</keyword>
<dbReference type="SUPFAM" id="SSF52540">
    <property type="entry name" value="P-loop containing nucleoside triphosphate hydrolases"/>
    <property type="match status" value="1"/>
</dbReference>
<proteinExistence type="predicted"/>
<dbReference type="GO" id="GO:0016787">
    <property type="term" value="F:hydrolase activity"/>
    <property type="evidence" value="ECO:0007669"/>
    <property type="project" value="UniProtKB-KW"/>
</dbReference>
<reference evidence="7" key="1">
    <citation type="submission" date="2020-01" db="EMBL/GenBank/DDBJ databases">
        <title>Identification and distribution of gene clusters putatively required for synthesis of sphingolipid metabolism inhibitors in phylogenetically diverse species of the filamentous fungus Fusarium.</title>
        <authorList>
            <person name="Kim H.-S."/>
            <person name="Busman M."/>
            <person name="Brown D.W."/>
            <person name="Divon H."/>
            <person name="Uhlig S."/>
            <person name="Proctor R.H."/>
        </authorList>
    </citation>
    <scope>NUCLEOTIDE SEQUENCE</scope>
    <source>
        <strain evidence="7">NRRL 31653</strain>
    </source>
</reference>
<keyword evidence="2" id="KW-0378">Hydrolase</keyword>
<gene>
    <name evidence="7" type="ORF">FAGAP_4409</name>
</gene>
<dbReference type="PROSITE" id="PS51194">
    <property type="entry name" value="HELICASE_CTER"/>
    <property type="match status" value="1"/>
</dbReference>
<sequence>MADTTANGDEEDSEDEDDGDFDEEGIVAYLNTLQDMIIAKHEAPRAGRIPGLKYGNTLFEHQKHAEDGYARPSLLEGHPITDFIILQKTFKELGEMAHRHHTGKHLTRCLQMLDAASFLNTISTLQDRLPHRTGIVLRFALASDDRRKSEEESWNTVNLCFGEGWSHLIEGQQGAYHPMLVQLKLAHKGLMKSMRQEDIGDAIPDDADAQALAQVAGWCQHLEQGDHSLSRRVQAILDIVRQHLDFRPDGSFIIVDESVWFLDIVAIALKKTYHPVGHDTYNGRLDTVQRHLTIKKVTQVTPPHTLLASRGAGGQGLNMQFANVVILCGPWWKKEWEQQAAGRVHRPGQQKLTFIYELRAHNFALGKYKMEDKGW</sequence>
<dbReference type="Gene3D" id="3.40.50.300">
    <property type="entry name" value="P-loop containing nucleotide triphosphate hydrolases"/>
    <property type="match status" value="1"/>
</dbReference>
<dbReference type="EMBL" id="LUFC02000259">
    <property type="protein sequence ID" value="KAF4499407.1"/>
    <property type="molecule type" value="Genomic_DNA"/>
</dbReference>
<keyword evidence="1" id="KW-0547">Nucleotide-binding</keyword>
<dbReference type="PANTHER" id="PTHR45626">
    <property type="entry name" value="TRANSCRIPTION TERMINATION FACTOR 2-RELATED"/>
    <property type="match status" value="1"/>
</dbReference>
<keyword evidence="3" id="KW-0347">Helicase</keyword>
<organism evidence="7 8">
    <name type="scientific">Fusarium agapanthi</name>
    <dbReference type="NCBI Taxonomy" id="1803897"/>
    <lineage>
        <taxon>Eukaryota</taxon>
        <taxon>Fungi</taxon>
        <taxon>Dikarya</taxon>
        <taxon>Ascomycota</taxon>
        <taxon>Pezizomycotina</taxon>
        <taxon>Sordariomycetes</taxon>
        <taxon>Hypocreomycetidae</taxon>
        <taxon>Hypocreales</taxon>
        <taxon>Nectriaceae</taxon>
        <taxon>Fusarium</taxon>
        <taxon>Fusarium fujikuroi species complex</taxon>
    </lineage>
</organism>
<feature type="region of interest" description="Disordered" evidence="5">
    <location>
        <begin position="1"/>
        <end position="21"/>
    </location>
</feature>
<dbReference type="PANTHER" id="PTHR45626:SF17">
    <property type="entry name" value="HELICASE-LIKE TRANSCRIPTION FACTOR"/>
    <property type="match status" value="1"/>
</dbReference>